<dbReference type="Gene3D" id="1.10.1660.10">
    <property type="match status" value="1"/>
</dbReference>
<accession>A0A516X100</accession>
<dbReference type="InterPro" id="IPR009061">
    <property type="entry name" value="DNA-bd_dom_put_sf"/>
</dbReference>
<dbReference type="SMART" id="SM00422">
    <property type="entry name" value="HTH_MERR"/>
    <property type="match status" value="1"/>
</dbReference>
<evidence type="ECO:0000259" key="2">
    <source>
        <dbReference type="PROSITE" id="PS50937"/>
    </source>
</evidence>
<keyword evidence="4" id="KW-1185">Reference proteome</keyword>
<keyword evidence="1" id="KW-0238">DNA-binding</keyword>
<proteinExistence type="predicted"/>
<dbReference type="InterPro" id="IPR000551">
    <property type="entry name" value="MerR-type_HTH_dom"/>
</dbReference>
<dbReference type="Proteomes" id="UP000317344">
    <property type="component" value="Chromosome"/>
</dbReference>
<dbReference type="GO" id="GO:0003700">
    <property type="term" value="F:DNA-binding transcription factor activity"/>
    <property type="evidence" value="ECO:0007669"/>
    <property type="project" value="InterPro"/>
</dbReference>
<dbReference type="KEGG" id="toy:FO059_04670"/>
<gene>
    <name evidence="3" type="ORF">FO059_04670</name>
</gene>
<name>A0A516X100_9ACTN</name>
<reference evidence="3 4" key="1">
    <citation type="submission" date="2019-07" db="EMBL/GenBank/DDBJ databases">
        <title>Tomitella cavernea sp. nov., an actinomycete isolated from soil.</title>
        <authorList>
            <person name="Cheng J."/>
        </authorList>
    </citation>
    <scope>NUCLEOTIDE SEQUENCE [LARGE SCALE GENOMIC DNA]</scope>
    <source>
        <strain evidence="3 4">HY188</strain>
    </source>
</reference>
<evidence type="ECO:0000313" key="3">
    <source>
        <dbReference type="EMBL" id="QDQ96766.1"/>
    </source>
</evidence>
<protein>
    <submittedName>
        <fullName evidence="3">MerR family transcriptional regulator</fullName>
    </submittedName>
</protein>
<dbReference type="RefSeq" id="WP_143906777.1">
    <property type="nucleotide sequence ID" value="NZ_CP041765.1"/>
</dbReference>
<dbReference type="InterPro" id="IPR047057">
    <property type="entry name" value="MerR_fam"/>
</dbReference>
<dbReference type="PROSITE" id="PS50937">
    <property type="entry name" value="HTH_MERR_2"/>
    <property type="match status" value="1"/>
</dbReference>
<sequence length="250" mass="27411">MPWSTRELAELTGTTVNTIRHYHRLGLLAEPERRSNGYKQYGIRHLVGLLRVRRLAELGVGLTQIGRTDMAGDHARDSLRNLDAELAGRIERLEKARSDIAAILTDDAPADAPAGFTAVASRLSEADSAIIHIYSRLYDADALEDVRAMVDADTDAVSARLEGLPPDADEAARAGLAEQLAPIVARNLIDFPWLRAPESRLSQPGHVTRRTLVEAMLELYNPAQLDVLSRAGILADERVRALDQPVENAD</sequence>
<dbReference type="PANTHER" id="PTHR30204:SF93">
    <property type="entry name" value="HTH MERR-TYPE DOMAIN-CONTAINING PROTEIN"/>
    <property type="match status" value="1"/>
</dbReference>
<dbReference type="OrthoDB" id="4569196at2"/>
<dbReference type="SUPFAM" id="SSF46955">
    <property type="entry name" value="Putative DNA-binding domain"/>
    <property type="match status" value="1"/>
</dbReference>
<dbReference type="AlphaFoldDB" id="A0A516X100"/>
<feature type="domain" description="HTH merR-type" evidence="2">
    <location>
        <begin position="1"/>
        <end position="73"/>
    </location>
</feature>
<dbReference type="Pfam" id="PF00376">
    <property type="entry name" value="MerR"/>
    <property type="match status" value="1"/>
</dbReference>
<evidence type="ECO:0000313" key="4">
    <source>
        <dbReference type="Proteomes" id="UP000317344"/>
    </source>
</evidence>
<dbReference type="GO" id="GO:0003677">
    <property type="term" value="F:DNA binding"/>
    <property type="evidence" value="ECO:0007669"/>
    <property type="project" value="UniProtKB-KW"/>
</dbReference>
<dbReference type="PANTHER" id="PTHR30204">
    <property type="entry name" value="REDOX-CYCLING DRUG-SENSING TRANSCRIPTIONAL ACTIVATOR SOXR"/>
    <property type="match status" value="1"/>
</dbReference>
<organism evidence="3 4">
    <name type="scientific">Tomitella fengzijianii</name>
    <dbReference type="NCBI Taxonomy" id="2597660"/>
    <lineage>
        <taxon>Bacteria</taxon>
        <taxon>Bacillati</taxon>
        <taxon>Actinomycetota</taxon>
        <taxon>Actinomycetes</taxon>
        <taxon>Mycobacteriales</taxon>
        <taxon>Tomitella</taxon>
    </lineage>
</organism>
<dbReference type="CDD" id="cd00592">
    <property type="entry name" value="HTH_MerR-like"/>
    <property type="match status" value="1"/>
</dbReference>
<dbReference type="EMBL" id="CP041765">
    <property type="protein sequence ID" value="QDQ96766.1"/>
    <property type="molecule type" value="Genomic_DNA"/>
</dbReference>
<reference evidence="3 4" key="2">
    <citation type="submission" date="2019-07" db="EMBL/GenBank/DDBJ databases">
        <authorList>
            <person name="Huang Y."/>
        </authorList>
    </citation>
    <scope>NUCLEOTIDE SEQUENCE [LARGE SCALE GENOMIC DNA]</scope>
    <source>
        <strain evidence="3 4">HY188</strain>
    </source>
</reference>
<evidence type="ECO:0000256" key="1">
    <source>
        <dbReference type="ARBA" id="ARBA00023125"/>
    </source>
</evidence>